<dbReference type="InterPro" id="IPR023801">
    <property type="entry name" value="His_deacetylse_dom"/>
</dbReference>
<keyword evidence="5" id="KW-0378">Hydrolase</keyword>
<dbReference type="Proteomes" id="UP000321393">
    <property type="component" value="Unassembled WGS sequence"/>
</dbReference>
<proteinExistence type="inferred from homology"/>
<dbReference type="PANTHER" id="PTHR10625:SF5">
    <property type="entry name" value="HISTONE DEACETYLASE"/>
    <property type="match status" value="1"/>
</dbReference>
<dbReference type="Pfam" id="PF00850">
    <property type="entry name" value="Hist_deacetyl"/>
    <property type="match status" value="1"/>
</dbReference>
<gene>
    <name evidence="11" type="ORF">E6C27_scaffold319G001020</name>
</gene>
<dbReference type="GO" id="GO:0000118">
    <property type="term" value="C:histone deacetylase complex"/>
    <property type="evidence" value="ECO:0007669"/>
    <property type="project" value="TreeGrafter"/>
</dbReference>
<evidence type="ECO:0000256" key="1">
    <source>
        <dbReference type="ARBA" id="ARBA00004123"/>
    </source>
</evidence>
<evidence type="ECO:0000256" key="8">
    <source>
        <dbReference type="ARBA" id="ARBA00023163"/>
    </source>
</evidence>
<dbReference type="SUPFAM" id="SSF52768">
    <property type="entry name" value="Arginase/deacetylase"/>
    <property type="match status" value="1"/>
</dbReference>
<reference evidence="11 12" key="1">
    <citation type="submission" date="2019-08" db="EMBL/GenBank/DDBJ databases">
        <title>Draft genome sequences of two oriental melons (Cucumis melo L. var makuwa).</title>
        <authorList>
            <person name="Kwon S.-Y."/>
        </authorList>
    </citation>
    <scope>NUCLEOTIDE SEQUENCE [LARGE SCALE GENOMIC DNA]</scope>
    <source>
        <strain evidence="12">cv. SW 3</strain>
        <tissue evidence="11">Leaf</tissue>
    </source>
</reference>
<keyword evidence="4" id="KW-0678">Repressor</keyword>
<comment type="caution">
    <text evidence="11">The sequence shown here is derived from an EMBL/GenBank/DDBJ whole genome shotgun (WGS) entry which is preliminary data.</text>
</comment>
<evidence type="ECO:0000256" key="2">
    <source>
        <dbReference type="ARBA" id="ARBA00007738"/>
    </source>
</evidence>
<dbReference type="GO" id="GO:0040029">
    <property type="term" value="P:epigenetic regulation of gene expression"/>
    <property type="evidence" value="ECO:0007669"/>
    <property type="project" value="TreeGrafter"/>
</dbReference>
<sequence>MSTTHKALSPDLLPVAINDGPGASAFAPDLTIISAGFDAARGDPLGMCDVTPTGYAQMTQLLNTVSGGKLLVILEGGYNLRSISSSATAVIKVLLGESPECDLDDHLPSRAGMKTVLDVLAIQKNFWPVLESSFSKLQSLLEIFATERRLDGLFREIIQGALKLAWTLGI</sequence>
<name>A0A5A7UR57_CUCMM</name>
<dbReference type="OrthoDB" id="424012at2759"/>
<dbReference type="GO" id="GO:0141221">
    <property type="term" value="F:histone deacetylase activity, hydrolytic mechanism"/>
    <property type="evidence" value="ECO:0007669"/>
    <property type="project" value="UniProtKB-EC"/>
</dbReference>
<keyword evidence="6" id="KW-0156">Chromatin regulator</keyword>
<dbReference type="STRING" id="1194695.A0A5A7UR57"/>
<dbReference type="InterPro" id="IPR023696">
    <property type="entry name" value="Ureohydrolase_dom_sf"/>
</dbReference>
<organism evidence="11 12">
    <name type="scientific">Cucumis melo var. makuwa</name>
    <name type="common">Oriental melon</name>
    <dbReference type="NCBI Taxonomy" id="1194695"/>
    <lineage>
        <taxon>Eukaryota</taxon>
        <taxon>Viridiplantae</taxon>
        <taxon>Streptophyta</taxon>
        <taxon>Embryophyta</taxon>
        <taxon>Tracheophyta</taxon>
        <taxon>Spermatophyta</taxon>
        <taxon>Magnoliopsida</taxon>
        <taxon>eudicotyledons</taxon>
        <taxon>Gunneridae</taxon>
        <taxon>Pentapetalae</taxon>
        <taxon>rosids</taxon>
        <taxon>fabids</taxon>
        <taxon>Cucurbitales</taxon>
        <taxon>Cucurbitaceae</taxon>
        <taxon>Benincaseae</taxon>
        <taxon>Cucumis</taxon>
    </lineage>
</organism>
<dbReference type="InterPro" id="IPR037138">
    <property type="entry name" value="His_deacetylse_dom_sf"/>
</dbReference>
<comment type="similarity">
    <text evidence="2">Belongs to the histone deacetylase family. HD type 2 subfamily.</text>
</comment>
<evidence type="ECO:0000256" key="3">
    <source>
        <dbReference type="ARBA" id="ARBA00012111"/>
    </source>
</evidence>
<evidence type="ECO:0000259" key="10">
    <source>
        <dbReference type="Pfam" id="PF00850"/>
    </source>
</evidence>
<protein>
    <recommendedName>
        <fullName evidence="3">histone deacetylase</fullName>
        <ecNumber evidence="3">3.5.1.98</ecNumber>
    </recommendedName>
</protein>
<evidence type="ECO:0000313" key="12">
    <source>
        <dbReference type="Proteomes" id="UP000321393"/>
    </source>
</evidence>
<evidence type="ECO:0000256" key="7">
    <source>
        <dbReference type="ARBA" id="ARBA00023015"/>
    </source>
</evidence>
<evidence type="ECO:0000256" key="6">
    <source>
        <dbReference type="ARBA" id="ARBA00022853"/>
    </source>
</evidence>
<feature type="domain" description="Histone deacetylase" evidence="10">
    <location>
        <begin position="23"/>
        <end position="94"/>
    </location>
</feature>
<evidence type="ECO:0000256" key="4">
    <source>
        <dbReference type="ARBA" id="ARBA00022491"/>
    </source>
</evidence>
<evidence type="ECO:0000313" key="11">
    <source>
        <dbReference type="EMBL" id="KAA0055969.1"/>
    </source>
</evidence>
<keyword evidence="8" id="KW-0804">Transcription</keyword>
<dbReference type="Gene3D" id="3.40.800.20">
    <property type="entry name" value="Histone deacetylase domain"/>
    <property type="match status" value="1"/>
</dbReference>
<dbReference type="AlphaFoldDB" id="A0A5A7UR57"/>
<dbReference type="GO" id="GO:0005737">
    <property type="term" value="C:cytoplasm"/>
    <property type="evidence" value="ECO:0007669"/>
    <property type="project" value="TreeGrafter"/>
</dbReference>
<dbReference type="PANTHER" id="PTHR10625">
    <property type="entry name" value="HISTONE DEACETYLASE HDAC1-RELATED"/>
    <property type="match status" value="1"/>
</dbReference>
<evidence type="ECO:0000256" key="9">
    <source>
        <dbReference type="ARBA" id="ARBA00023242"/>
    </source>
</evidence>
<keyword evidence="7" id="KW-0805">Transcription regulation</keyword>
<accession>A0A5A7UR57</accession>
<dbReference type="EC" id="3.5.1.98" evidence="3"/>
<keyword evidence="9" id="KW-0539">Nucleus</keyword>
<evidence type="ECO:0000256" key="5">
    <source>
        <dbReference type="ARBA" id="ARBA00022801"/>
    </source>
</evidence>
<comment type="subcellular location">
    <subcellularLocation>
        <location evidence="1">Nucleus</location>
    </subcellularLocation>
</comment>
<dbReference type="EMBL" id="SSTE01008362">
    <property type="protein sequence ID" value="KAA0055969.1"/>
    <property type="molecule type" value="Genomic_DNA"/>
</dbReference>